<dbReference type="Pfam" id="PF04784">
    <property type="entry name" value="DUF547"/>
    <property type="match status" value="1"/>
</dbReference>
<organism evidence="3 4">
    <name type="scientific">Candidatus Scalindua arabica</name>
    <dbReference type="NCBI Taxonomy" id="1127984"/>
    <lineage>
        <taxon>Bacteria</taxon>
        <taxon>Pseudomonadati</taxon>
        <taxon>Planctomycetota</taxon>
        <taxon>Candidatus Brocadiia</taxon>
        <taxon>Candidatus Brocadiales</taxon>
        <taxon>Candidatus Scalinduaceae</taxon>
        <taxon>Candidatus Scalindua</taxon>
    </lineage>
</organism>
<evidence type="ECO:0000313" key="3">
    <source>
        <dbReference type="EMBL" id="MBS1259667.1"/>
    </source>
</evidence>
<evidence type="ECO:0000313" key="4">
    <source>
        <dbReference type="Proteomes" id="UP000722750"/>
    </source>
</evidence>
<reference evidence="3" key="1">
    <citation type="journal article" date="2021" name="ISME J.">
        <title>Fine-scale metabolic discontinuity in a stratified prokaryote microbiome of a Red Sea deep halocline.</title>
        <authorList>
            <person name="Michoud G."/>
            <person name="Ngugi D.K."/>
            <person name="Barozzi A."/>
            <person name="Merlino G."/>
            <person name="Calleja M.L."/>
            <person name="Delgado-Huertas A."/>
            <person name="Moran X.A.G."/>
            <person name="Daffonchio D."/>
        </authorList>
    </citation>
    <scope>NUCLEOTIDE SEQUENCE</scope>
    <source>
        <strain evidence="3">SuakinDeep_MAG55_1</strain>
    </source>
</reference>
<keyword evidence="1" id="KW-0732">Signal</keyword>
<dbReference type="EMBL" id="JAANXD010000100">
    <property type="protein sequence ID" value="MBS1259667.1"/>
    <property type="molecule type" value="Genomic_DNA"/>
</dbReference>
<accession>A0A942A7L4</accession>
<dbReference type="PANTHER" id="PTHR46361">
    <property type="entry name" value="ELECTRON CARRIER/ PROTEIN DISULFIDE OXIDOREDUCTASE"/>
    <property type="match status" value="1"/>
</dbReference>
<feature type="chain" id="PRO_5037420359" description="DUF547 domain-containing protein" evidence="1">
    <location>
        <begin position="23"/>
        <end position="252"/>
    </location>
</feature>
<feature type="domain" description="DUF547" evidence="2">
    <location>
        <begin position="74"/>
        <end position="181"/>
    </location>
</feature>
<evidence type="ECO:0000256" key="1">
    <source>
        <dbReference type="SAM" id="SignalP"/>
    </source>
</evidence>
<gene>
    <name evidence="3" type="ORF">MAG551_02742</name>
</gene>
<dbReference type="Proteomes" id="UP000722750">
    <property type="component" value="Unassembled WGS sequence"/>
</dbReference>
<protein>
    <recommendedName>
        <fullName evidence="2">DUF547 domain-containing protein</fullName>
    </recommendedName>
</protein>
<dbReference type="AlphaFoldDB" id="A0A942A7L4"/>
<name>A0A942A7L4_9BACT</name>
<dbReference type="PANTHER" id="PTHR46361:SF3">
    <property type="entry name" value="ELECTRON CARRIER_ PROTEIN DISULFIDE OXIDOREDUCTASE"/>
    <property type="match status" value="1"/>
</dbReference>
<dbReference type="InterPro" id="IPR006869">
    <property type="entry name" value="DUF547"/>
</dbReference>
<proteinExistence type="predicted"/>
<feature type="signal peptide" evidence="1">
    <location>
        <begin position="1"/>
        <end position="22"/>
    </location>
</feature>
<comment type="caution">
    <text evidence="3">The sequence shown here is derived from an EMBL/GenBank/DDBJ whole genome shotgun (WGS) entry which is preliminary data.</text>
</comment>
<sequence>MKSVMVILVLAIVHGLAANVSASEKVGPESIFNSVLDRYVSEDGLVDYKELKKNEGFKKYIEYLSNTDPRSLPSDKHRMAFWINAYNAFVIKGVLEEHPIKSVLKVGWIPHSFFKRKKFKTKRGEITLQVLENEKLRETFQEPRIHFAINCASISCPKLITEVYSAEKLEEQLEAQAVSFINDKSRNYLDKENKVLYLSHIFKWYGGDFVKKEERIADYVAGYLNADDAEFVSNNKVAVKYLDYNWGLNEQK</sequence>
<evidence type="ECO:0000259" key="2">
    <source>
        <dbReference type="Pfam" id="PF04784"/>
    </source>
</evidence>